<sequence>MYSAEVLEENNYYPFGLKHQGYNPTNGNPSYKYQYSGKELQQETGWNDFGARMYMSDIARWGVIDPLAETTTRVTPYNYALNNPVMFIDPDGRRAVYMGPEHDLFGVENIGERSVNNYKIIK</sequence>
<evidence type="ECO:0008006" key="3">
    <source>
        <dbReference type="Google" id="ProtNLM"/>
    </source>
</evidence>
<dbReference type="PANTHER" id="PTHR32305:SF15">
    <property type="entry name" value="PROTEIN RHSA-RELATED"/>
    <property type="match status" value="1"/>
</dbReference>
<dbReference type="InterPro" id="IPR022385">
    <property type="entry name" value="Rhs_assc_core"/>
</dbReference>
<dbReference type="InterPro" id="IPR050708">
    <property type="entry name" value="T6SS_VgrG/RHS"/>
</dbReference>
<protein>
    <recommendedName>
        <fullName evidence="3">RHS repeat-associated core domain-containing protein</fullName>
    </recommendedName>
</protein>
<reference evidence="1 2" key="1">
    <citation type="submission" date="2023-01" db="EMBL/GenBank/DDBJ databases">
        <title>Complete genome of Chryseobacterium camelliae VAN22-5A.</title>
        <authorList>
            <person name="Zong G."/>
            <person name="Cao G."/>
        </authorList>
    </citation>
    <scope>NUCLEOTIDE SEQUENCE [LARGE SCALE GENOMIC DNA]</scope>
    <source>
        <strain evidence="1 2">VAN22-5A</strain>
    </source>
</reference>
<dbReference type="Gene3D" id="2.180.10.10">
    <property type="entry name" value="RHS repeat-associated core"/>
    <property type="match status" value="1"/>
</dbReference>
<dbReference type="Proteomes" id="UP001210978">
    <property type="component" value="Chromosome"/>
</dbReference>
<name>A0ABY7QSV3_9FLAO</name>
<accession>A0ABY7QSV3</accession>
<evidence type="ECO:0000313" key="2">
    <source>
        <dbReference type="Proteomes" id="UP001210978"/>
    </source>
</evidence>
<organism evidence="1 2">
    <name type="scientific">Chryseobacterium camelliae</name>
    <dbReference type="NCBI Taxonomy" id="1265445"/>
    <lineage>
        <taxon>Bacteria</taxon>
        <taxon>Pseudomonadati</taxon>
        <taxon>Bacteroidota</taxon>
        <taxon>Flavobacteriia</taxon>
        <taxon>Flavobacteriales</taxon>
        <taxon>Weeksellaceae</taxon>
        <taxon>Chryseobacterium group</taxon>
        <taxon>Chryseobacterium</taxon>
    </lineage>
</organism>
<evidence type="ECO:0000313" key="1">
    <source>
        <dbReference type="EMBL" id="WBV62022.1"/>
    </source>
</evidence>
<proteinExistence type="predicted"/>
<dbReference type="PANTHER" id="PTHR32305">
    <property type="match status" value="1"/>
</dbReference>
<dbReference type="EMBL" id="CP115859">
    <property type="protein sequence ID" value="WBV62022.1"/>
    <property type="molecule type" value="Genomic_DNA"/>
</dbReference>
<gene>
    <name evidence="1" type="ORF">PFY12_03070</name>
</gene>
<keyword evidence="2" id="KW-1185">Reference proteome</keyword>
<dbReference type="NCBIfam" id="TIGR03696">
    <property type="entry name" value="Rhs_assc_core"/>
    <property type="match status" value="1"/>
</dbReference>